<feature type="domain" description="CAAX prenyl protease 2/Lysostaphin resistance protein A-like" evidence="2">
    <location>
        <begin position="131"/>
        <end position="229"/>
    </location>
</feature>
<feature type="transmembrane region" description="Helical" evidence="1">
    <location>
        <begin position="38"/>
        <end position="61"/>
    </location>
</feature>
<dbReference type="Pfam" id="PF02517">
    <property type="entry name" value="Rce1-like"/>
    <property type="match status" value="1"/>
</dbReference>
<protein>
    <submittedName>
        <fullName evidence="3">CAAX amino terminal protease family protein</fullName>
    </submittedName>
</protein>
<keyword evidence="3" id="KW-0645">Protease</keyword>
<keyword evidence="3" id="KW-0378">Hydrolase</keyword>
<name>X5MDY0_9HYPH</name>
<dbReference type="Proteomes" id="UP000032160">
    <property type="component" value="Chromosome I"/>
</dbReference>
<dbReference type="InterPro" id="IPR003675">
    <property type="entry name" value="Rce1/LyrA-like_dom"/>
</dbReference>
<dbReference type="PANTHER" id="PTHR35797">
    <property type="entry name" value="PROTEASE-RELATED"/>
    <property type="match status" value="1"/>
</dbReference>
<keyword evidence="1" id="KW-0472">Membrane</keyword>
<feature type="transmembrane region" description="Helical" evidence="1">
    <location>
        <begin position="115"/>
        <end position="135"/>
    </location>
</feature>
<organism evidence="3 4">
    <name type="scientific">Candidatus Phaeomarinibacter ectocarpi</name>
    <dbReference type="NCBI Taxonomy" id="1458461"/>
    <lineage>
        <taxon>Bacteria</taxon>
        <taxon>Pseudomonadati</taxon>
        <taxon>Pseudomonadota</taxon>
        <taxon>Alphaproteobacteria</taxon>
        <taxon>Hyphomicrobiales</taxon>
        <taxon>Parvibaculaceae</taxon>
        <taxon>Candidatus Phaeomarinibacter</taxon>
    </lineage>
</organism>
<feature type="transmembrane region" description="Helical" evidence="1">
    <location>
        <begin position="191"/>
        <end position="210"/>
    </location>
</feature>
<evidence type="ECO:0000259" key="2">
    <source>
        <dbReference type="Pfam" id="PF02517"/>
    </source>
</evidence>
<reference evidence="3 4" key="1">
    <citation type="journal article" date="2014" name="Front. Genet.">
        <title>Genome and metabolic network of "Candidatus Phaeomarinobacter ectocarpi" Ec32, a new candidate genus of Alphaproteobacteria frequently associated with brown algae.</title>
        <authorList>
            <person name="Dittami S.M."/>
            <person name="Barbeyron T."/>
            <person name="Boyen C."/>
            <person name="Cambefort J."/>
            <person name="Collet G."/>
            <person name="Delage L."/>
            <person name="Gobet A."/>
            <person name="Groisillier A."/>
            <person name="Leblanc C."/>
            <person name="Michel G."/>
            <person name="Scornet D."/>
            <person name="Siegel A."/>
            <person name="Tapia J.E."/>
            <person name="Tonon T."/>
        </authorList>
    </citation>
    <scope>NUCLEOTIDE SEQUENCE [LARGE SCALE GENOMIC DNA]</scope>
    <source>
        <strain evidence="3 4">Ec32</strain>
    </source>
</reference>
<proteinExistence type="predicted"/>
<dbReference type="EMBL" id="HG966617">
    <property type="protein sequence ID" value="CDO58879.1"/>
    <property type="molecule type" value="Genomic_DNA"/>
</dbReference>
<evidence type="ECO:0000256" key="1">
    <source>
        <dbReference type="SAM" id="Phobius"/>
    </source>
</evidence>
<feature type="transmembrane region" description="Helical" evidence="1">
    <location>
        <begin position="81"/>
        <end position="103"/>
    </location>
</feature>
<dbReference type="HOGENOM" id="CLU_064706_4_0_5"/>
<keyword evidence="4" id="KW-1185">Reference proteome</keyword>
<feature type="transmembrane region" description="Helical" evidence="1">
    <location>
        <begin position="241"/>
        <end position="258"/>
    </location>
</feature>
<dbReference type="GO" id="GO:0080120">
    <property type="term" value="P:CAAX-box protein maturation"/>
    <property type="evidence" value="ECO:0007669"/>
    <property type="project" value="UniProtKB-ARBA"/>
</dbReference>
<sequence length="278" mass="29556">MAFLAITFAITYGVGVLAFLFPNVMIGENGLSGPRAQAFFFLAVYGPTLAGLILIVSHHGWRRGLADVFAGVVAPRTPLTWVIWAVIALAVMPLGWLMVDALAHIGLGGGPIGPLNVAAIATVPVLFVTTLALIADPGPIGEEYGWRGYLLPRLIVLLGPLRASILIGIIWGIWHLPVFFFPGTNQASASYAFMMANWIGSSILMTWIFIRTGGNWFLSGVIVHASLNTSLAIGILGIDPLYALGSLFLASVVLLWRGPDLDLALMRDRAGPAPSDGT</sequence>
<dbReference type="STRING" id="1458461.BN1012_Phect665"/>
<keyword evidence="1" id="KW-0812">Transmembrane</keyword>
<accession>X5MDY0</accession>
<gene>
    <name evidence="3" type="ORF">BN1012_Phect665</name>
</gene>
<keyword evidence="1" id="KW-1133">Transmembrane helix</keyword>
<dbReference type="GO" id="GO:0006508">
    <property type="term" value="P:proteolysis"/>
    <property type="evidence" value="ECO:0007669"/>
    <property type="project" value="UniProtKB-KW"/>
</dbReference>
<dbReference type="InterPro" id="IPR042150">
    <property type="entry name" value="MmRce1-like"/>
</dbReference>
<dbReference type="GO" id="GO:0004175">
    <property type="term" value="F:endopeptidase activity"/>
    <property type="evidence" value="ECO:0007669"/>
    <property type="project" value="UniProtKB-ARBA"/>
</dbReference>
<feature type="transmembrane region" description="Helical" evidence="1">
    <location>
        <begin position="6"/>
        <end position="26"/>
    </location>
</feature>
<feature type="transmembrane region" description="Helical" evidence="1">
    <location>
        <begin position="155"/>
        <end position="179"/>
    </location>
</feature>
<dbReference type="PANTHER" id="PTHR35797:SF1">
    <property type="entry name" value="PROTEASE"/>
    <property type="match status" value="1"/>
</dbReference>
<dbReference type="AlphaFoldDB" id="X5MDY0"/>
<dbReference type="KEGG" id="pect:BN1012_Phect665"/>
<evidence type="ECO:0000313" key="3">
    <source>
        <dbReference type="EMBL" id="CDO58879.1"/>
    </source>
</evidence>
<evidence type="ECO:0000313" key="4">
    <source>
        <dbReference type="Proteomes" id="UP000032160"/>
    </source>
</evidence>